<protein>
    <submittedName>
        <fullName evidence="1">Uncharacterized protein</fullName>
    </submittedName>
</protein>
<reference evidence="1" key="1">
    <citation type="submission" date="2021-02" db="EMBL/GenBank/DDBJ databases">
        <authorList>
            <consortium name="DOE Joint Genome Institute"/>
            <person name="Ahrendt S."/>
            <person name="Looney B.P."/>
            <person name="Miyauchi S."/>
            <person name="Morin E."/>
            <person name="Drula E."/>
            <person name="Courty P.E."/>
            <person name="Chicoki N."/>
            <person name="Fauchery L."/>
            <person name="Kohler A."/>
            <person name="Kuo A."/>
            <person name="Labutti K."/>
            <person name="Pangilinan J."/>
            <person name="Lipzen A."/>
            <person name="Riley R."/>
            <person name="Andreopoulos W."/>
            <person name="He G."/>
            <person name="Johnson J."/>
            <person name="Barry K.W."/>
            <person name="Grigoriev I.V."/>
            <person name="Nagy L."/>
            <person name="Hibbett D."/>
            <person name="Henrissat B."/>
            <person name="Matheny P.B."/>
            <person name="Labbe J."/>
            <person name="Martin F."/>
        </authorList>
    </citation>
    <scope>NUCLEOTIDE SEQUENCE</scope>
    <source>
        <strain evidence="1">EC-137</strain>
    </source>
</reference>
<dbReference type="Proteomes" id="UP000814128">
    <property type="component" value="Unassembled WGS sequence"/>
</dbReference>
<comment type="caution">
    <text evidence="1">The sequence shown here is derived from an EMBL/GenBank/DDBJ whole genome shotgun (WGS) entry which is preliminary data.</text>
</comment>
<evidence type="ECO:0000313" key="2">
    <source>
        <dbReference type="Proteomes" id="UP000814128"/>
    </source>
</evidence>
<reference evidence="1" key="2">
    <citation type="journal article" date="2022" name="New Phytol.">
        <title>Evolutionary transition to the ectomycorrhizal habit in the genomes of a hyperdiverse lineage of mushroom-forming fungi.</title>
        <authorList>
            <person name="Looney B."/>
            <person name="Miyauchi S."/>
            <person name="Morin E."/>
            <person name="Drula E."/>
            <person name="Courty P.E."/>
            <person name="Kohler A."/>
            <person name="Kuo A."/>
            <person name="LaButti K."/>
            <person name="Pangilinan J."/>
            <person name="Lipzen A."/>
            <person name="Riley R."/>
            <person name="Andreopoulos W."/>
            <person name="He G."/>
            <person name="Johnson J."/>
            <person name="Nolan M."/>
            <person name="Tritt A."/>
            <person name="Barry K.W."/>
            <person name="Grigoriev I.V."/>
            <person name="Nagy L.G."/>
            <person name="Hibbett D."/>
            <person name="Henrissat B."/>
            <person name="Matheny P.B."/>
            <person name="Labbe J."/>
            <person name="Martin F.M."/>
        </authorList>
    </citation>
    <scope>NUCLEOTIDE SEQUENCE</scope>
    <source>
        <strain evidence="1">EC-137</strain>
    </source>
</reference>
<name>A0ACB8QTI7_9AGAM</name>
<proteinExistence type="predicted"/>
<organism evidence="1 2">
    <name type="scientific">Vararia minispora EC-137</name>
    <dbReference type="NCBI Taxonomy" id="1314806"/>
    <lineage>
        <taxon>Eukaryota</taxon>
        <taxon>Fungi</taxon>
        <taxon>Dikarya</taxon>
        <taxon>Basidiomycota</taxon>
        <taxon>Agaricomycotina</taxon>
        <taxon>Agaricomycetes</taxon>
        <taxon>Russulales</taxon>
        <taxon>Lachnocladiaceae</taxon>
        <taxon>Vararia</taxon>
    </lineage>
</organism>
<evidence type="ECO:0000313" key="1">
    <source>
        <dbReference type="EMBL" id="KAI0035156.1"/>
    </source>
</evidence>
<accession>A0ACB8QTI7</accession>
<sequence length="553" mass="60394">MSTGSSRRSAGLSTSFSQSGPPPTPRTPHSRAGRAEEGFTVLELDTFGDDEYRDYAQQQRAPLLQSATDATFPSGYRAAGDDEPDAAPGALSCVWGVTLAARRNMGLVVGCTVAAFLLLVIYLALRQPDTLAEYVGDTLASATPDANDLSVIPVGMDPADVISYANYTRFPLEPMQYKSECHKLTHDFEPQGGYWEGKQDVLHRVDAKTCSGTITYMLDGHVGLLADLGLIAQAAGLAREFNKTFFIDDTYWNRGKWTDYFRDLHHVDAGPEPGCLPPPPEELVACPRTAKHWLINSRTAVYHFGASYHDTFDDPYVQGLTRFKPLYARAQSSFSHTIVPNHATTELIRYARSELASMLPDSSVREDAYVAAHIRQGDRKGVSWAFHNAPVPVSEYATALLPLLNTTPFVYAASDDPSALDDLHSLLPDTAQFLTLPDSAVLKLNAIASDEAYVQVAFNKLGDEDRATLTKGVIVDFAMVSGMWRAKDDVAPRATVCGFASNICKLAAVGLGWERAFGDMGRQGMVDRATAGWIDVDLKGAVVPEWEAYEMFN</sequence>
<keyword evidence="2" id="KW-1185">Reference proteome</keyword>
<dbReference type="EMBL" id="MU273489">
    <property type="protein sequence ID" value="KAI0035156.1"/>
    <property type="molecule type" value="Genomic_DNA"/>
</dbReference>
<gene>
    <name evidence="1" type="ORF">K488DRAFT_43947</name>
</gene>